<evidence type="ECO:0000313" key="7">
    <source>
        <dbReference type="Proteomes" id="UP000321807"/>
    </source>
</evidence>
<accession>A0A5B9DVE4</accession>
<dbReference type="PROSITE" id="PS50893">
    <property type="entry name" value="ABC_TRANSPORTER_2"/>
    <property type="match status" value="2"/>
</dbReference>
<dbReference type="CDD" id="cd03221">
    <property type="entry name" value="ABCF_EF-3"/>
    <property type="match status" value="1"/>
</dbReference>
<dbReference type="EMBL" id="CP042807">
    <property type="protein sequence ID" value="QEE23179.1"/>
    <property type="molecule type" value="Genomic_DNA"/>
</dbReference>
<dbReference type="InterPro" id="IPR027417">
    <property type="entry name" value="P-loop_NTPase"/>
</dbReference>
<dbReference type="KEGG" id="rgl:CS053_00700"/>
<dbReference type="PANTHER" id="PTHR19211:SF6">
    <property type="entry name" value="BLL7188 PROTEIN"/>
    <property type="match status" value="1"/>
</dbReference>
<evidence type="ECO:0000259" key="5">
    <source>
        <dbReference type="PROSITE" id="PS50893"/>
    </source>
</evidence>
<feature type="region of interest" description="Disordered" evidence="4">
    <location>
        <begin position="247"/>
        <end position="269"/>
    </location>
</feature>
<keyword evidence="3 6" id="KW-0067">ATP-binding</keyword>
<proteinExistence type="predicted"/>
<dbReference type="InterPro" id="IPR050611">
    <property type="entry name" value="ABCF"/>
</dbReference>
<dbReference type="InterPro" id="IPR003593">
    <property type="entry name" value="AAA+_ATPase"/>
</dbReference>
<feature type="domain" description="ABC transporter" evidence="5">
    <location>
        <begin position="334"/>
        <end position="544"/>
    </location>
</feature>
<evidence type="ECO:0000256" key="1">
    <source>
        <dbReference type="ARBA" id="ARBA00022737"/>
    </source>
</evidence>
<dbReference type="SUPFAM" id="SSF52540">
    <property type="entry name" value="P-loop containing nucleoside triphosphate hydrolases"/>
    <property type="match status" value="2"/>
</dbReference>
<keyword evidence="2" id="KW-0547">Nucleotide-binding</keyword>
<dbReference type="FunFam" id="3.40.50.300:FF:001320">
    <property type="entry name" value="Heme ABC transporter ATP-binding protein"/>
    <property type="match status" value="1"/>
</dbReference>
<evidence type="ECO:0000256" key="3">
    <source>
        <dbReference type="ARBA" id="ARBA00022840"/>
    </source>
</evidence>
<evidence type="ECO:0000256" key="4">
    <source>
        <dbReference type="SAM" id="MobiDB-lite"/>
    </source>
</evidence>
<evidence type="ECO:0000313" key="6">
    <source>
        <dbReference type="EMBL" id="QEE23179.1"/>
    </source>
</evidence>
<dbReference type="Proteomes" id="UP000321807">
    <property type="component" value="Chromosome"/>
</dbReference>
<dbReference type="FunFam" id="3.40.50.300:FF:000597">
    <property type="entry name" value="ABC transporter ATP-binding protein"/>
    <property type="match status" value="1"/>
</dbReference>
<dbReference type="Gene3D" id="3.40.50.300">
    <property type="entry name" value="P-loop containing nucleotide triphosphate hydrolases"/>
    <property type="match status" value="2"/>
</dbReference>
<reference evidence="6 7" key="1">
    <citation type="submission" date="2019-08" db="EMBL/GenBank/DDBJ databases">
        <title>Complete genome sequence of Rhodanobacter glycinis strain T01E-68 isolated from tomato root.</title>
        <authorList>
            <person name="Weon H.-Y."/>
            <person name="Lee S.A."/>
        </authorList>
    </citation>
    <scope>NUCLEOTIDE SEQUENCE [LARGE SCALE GENOMIC DNA]</scope>
    <source>
        <strain evidence="6 7">T01E-68</strain>
    </source>
</reference>
<sequence>MSDARIRVSHLVYAWPDGTPVLDGLSFALGPVRTGLVAANGAGKSTLLKLLAGELQPLAGHAIVDGVIGYLPQDLPLAGEMTVAAALGIEARLHALDAVMAGDASPEHFERIDGDWDLRERSTATLSRLGLGDVSLERRLATFSGGEVMSLGLAAQLLRRPDVLLLDEPTNNLDHAARWRLYAVLQEWQGGLLVASHDRELLERMDQIAELTPSGLRLYGGGFTFYREAVETERQAIEQQARNLRSELKREKRDMQQARERASRRAGNAARNLADAGLPRILAGKRKNTAQASAARADATHAARLEQVRSRLLDAKQLLVDAVALDLALPATRVPADRVLFVAEGLRVKRNGRALFGKDGVSLTIHGPQRIALRGANGAGKSTLLRVIAAEAMLHEGTVRHGAGRIAYLSQRLDWLDPAQTVAENFAVAAPDMPAQERTNLLARLQFQGERMHLPAQALSGGERLRAVLACVLHATPAPQLLLLDEPTNNLDLATVALLEQALRAYEGALVVVSHDPAFLSRIRITRWLDLVDGQLLEDIQPHD</sequence>
<dbReference type="SMART" id="SM00382">
    <property type="entry name" value="AAA"/>
    <property type="match status" value="2"/>
</dbReference>
<dbReference type="GO" id="GO:0016887">
    <property type="term" value="F:ATP hydrolysis activity"/>
    <property type="evidence" value="ECO:0007669"/>
    <property type="project" value="InterPro"/>
</dbReference>
<gene>
    <name evidence="6" type="ORF">CS053_00700</name>
</gene>
<organism evidence="6 7">
    <name type="scientific">Rhodanobacter glycinis</name>
    <dbReference type="NCBI Taxonomy" id="582702"/>
    <lineage>
        <taxon>Bacteria</taxon>
        <taxon>Pseudomonadati</taxon>
        <taxon>Pseudomonadota</taxon>
        <taxon>Gammaproteobacteria</taxon>
        <taxon>Lysobacterales</taxon>
        <taxon>Rhodanobacteraceae</taxon>
        <taxon>Rhodanobacter</taxon>
    </lineage>
</organism>
<protein>
    <submittedName>
        <fullName evidence="6">ABC-F family ATP-binding cassette domain-containing protein</fullName>
    </submittedName>
</protein>
<dbReference type="PANTHER" id="PTHR19211">
    <property type="entry name" value="ATP-BINDING TRANSPORT PROTEIN-RELATED"/>
    <property type="match status" value="1"/>
</dbReference>
<dbReference type="InterPro" id="IPR003439">
    <property type="entry name" value="ABC_transporter-like_ATP-bd"/>
</dbReference>
<feature type="compositionally biased region" description="Basic and acidic residues" evidence="4">
    <location>
        <begin position="247"/>
        <end position="263"/>
    </location>
</feature>
<name>A0A5B9DVE4_9GAMM</name>
<feature type="domain" description="ABC transporter" evidence="5">
    <location>
        <begin position="6"/>
        <end position="238"/>
    </location>
</feature>
<dbReference type="Pfam" id="PF00005">
    <property type="entry name" value="ABC_tran"/>
    <property type="match status" value="2"/>
</dbReference>
<keyword evidence="1" id="KW-0677">Repeat</keyword>
<dbReference type="AlphaFoldDB" id="A0A5B9DVE4"/>
<dbReference type="RefSeq" id="WP_147625961.1">
    <property type="nucleotide sequence ID" value="NZ_CP042807.1"/>
</dbReference>
<dbReference type="GO" id="GO:0005524">
    <property type="term" value="F:ATP binding"/>
    <property type="evidence" value="ECO:0007669"/>
    <property type="project" value="UniProtKB-KW"/>
</dbReference>
<evidence type="ECO:0000256" key="2">
    <source>
        <dbReference type="ARBA" id="ARBA00022741"/>
    </source>
</evidence>